<name>A0ACC3BLM0_PYRYE</name>
<proteinExistence type="predicted"/>
<reference evidence="1" key="1">
    <citation type="submission" date="2019-11" db="EMBL/GenBank/DDBJ databases">
        <title>Nori genome reveals adaptations in red seaweeds to the harsh intertidal environment.</title>
        <authorList>
            <person name="Wang D."/>
            <person name="Mao Y."/>
        </authorList>
    </citation>
    <scope>NUCLEOTIDE SEQUENCE</scope>
    <source>
        <tissue evidence="1">Gametophyte</tissue>
    </source>
</reference>
<gene>
    <name evidence="1" type="ORF">I4F81_001086</name>
</gene>
<dbReference type="Proteomes" id="UP000798662">
    <property type="component" value="Chromosome 1"/>
</dbReference>
<evidence type="ECO:0000313" key="2">
    <source>
        <dbReference type="Proteomes" id="UP000798662"/>
    </source>
</evidence>
<organism evidence="1 2">
    <name type="scientific">Pyropia yezoensis</name>
    <name type="common">Susabi-nori</name>
    <name type="synonym">Porphyra yezoensis</name>
    <dbReference type="NCBI Taxonomy" id="2788"/>
    <lineage>
        <taxon>Eukaryota</taxon>
        <taxon>Rhodophyta</taxon>
        <taxon>Bangiophyceae</taxon>
        <taxon>Bangiales</taxon>
        <taxon>Bangiaceae</taxon>
        <taxon>Pyropia</taxon>
    </lineage>
</organism>
<evidence type="ECO:0000313" key="1">
    <source>
        <dbReference type="EMBL" id="KAK1858483.1"/>
    </source>
</evidence>
<accession>A0ACC3BLM0</accession>
<comment type="caution">
    <text evidence="1">The sequence shown here is derived from an EMBL/GenBank/DDBJ whole genome shotgun (WGS) entry which is preliminary data.</text>
</comment>
<keyword evidence="2" id="KW-1185">Reference proteome</keyword>
<dbReference type="EMBL" id="CM020618">
    <property type="protein sequence ID" value="KAK1858483.1"/>
    <property type="molecule type" value="Genomic_DNA"/>
</dbReference>
<protein>
    <submittedName>
        <fullName evidence="1">Uncharacterized protein</fullName>
    </submittedName>
</protein>
<sequence length="122" mass="12946">MPATIRSALATGRVLAARPAKAARRRGKAAHTFAFTLTPTRLSDLPAGLYRLRFCRGVKVAVTPVVELARPDSAAVDASAGGLDWPAGGGSMTLLATLYRDERGATGWDHLRGARQFAASWQ</sequence>